<feature type="transmembrane region" description="Helical" evidence="1">
    <location>
        <begin position="12"/>
        <end position="29"/>
    </location>
</feature>
<accession>A0A5N7DM24</accession>
<dbReference type="EMBL" id="ML736750">
    <property type="protein sequence ID" value="KAE8407099.1"/>
    <property type="molecule type" value="Genomic_DNA"/>
</dbReference>
<name>A0A5N7DM24_9EURO</name>
<evidence type="ECO:0000313" key="3">
    <source>
        <dbReference type="Proteomes" id="UP000325579"/>
    </source>
</evidence>
<evidence type="ECO:0000313" key="2">
    <source>
        <dbReference type="EMBL" id="KAE8407099.1"/>
    </source>
</evidence>
<dbReference type="RefSeq" id="XP_031944418.1">
    <property type="nucleotide sequence ID" value="XM_032090586.1"/>
</dbReference>
<dbReference type="Proteomes" id="UP000325579">
    <property type="component" value="Unassembled WGS sequence"/>
</dbReference>
<gene>
    <name evidence="2" type="ORF">BDV37DRAFT_40593</name>
</gene>
<dbReference type="GeneID" id="43675277"/>
<dbReference type="AlphaFoldDB" id="A0A5N7DM24"/>
<keyword evidence="1" id="KW-0472">Membrane</keyword>
<organism evidence="2 3">
    <name type="scientific">Aspergillus pseudonomiae</name>
    <dbReference type="NCBI Taxonomy" id="1506151"/>
    <lineage>
        <taxon>Eukaryota</taxon>
        <taxon>Fungi</taxon>
        <taxon>Dikarya</taxon>
        <taxon>Ascomycota</taxon>
        <taxon>Pezizomycotina</taxon>
        <taxon>Eurotiomycetes</taxon>
        <taxon>Eurotiomycetidae</taxon>
        <taxon>Eurotiales</taxon>
        <taxon>Aspergillaceae</taxon>
        <taxon>Aspergillus</taxon>
        <taxon>Aspergillus subgen. Circumdati</taxon>
    </lineage>
</organism>
<protein>
    <submittedName>
        <fullName evidence="2">Uncharacterized protein</fullName>
    </submittedName>
</protein>
<keyword evidence="1" id="KW-0812">Transmembrane</keyword>
<sequence>MEIGAADRGRIIALSFRFLMFLNGIFFFFDMAPCSSVLTHSFYLNQGLTVTSHPKQARTS</sequence>
<proteinExistence type="predicted"/>
<keyword evidence="1" id="KW-1133">Transmembrane helix</keyword>
<evidence type="ECO:0000256" key="1">
    <source>
        <dbReference type="SAM" id="Phobius"/>
    </source>
</evidence>
<keyword evidence="3" id="KW-1185">Reference proteome</keyword>
<reference evidence="2 3" key="1">
    <citation type="submission" date="2019-04" db="EMBL/GenBank/DDBJ databases">
        <authorList>
            <consortium name="DOE Joint Genome Institute"/>
            <person name="Mondo S."/>
            <person name="Kjaerbolling I."/>
            <person name="Vesth T."/>
            <person name="Frisvad J.C."/>
            <person name="Nybo J.L."/>
            <person name="Theobald S."/>
            <person name="Kildgaard S."/>
            <person name="Isbrandt T."/>
            <person name="Kuo A."/>
            <person name="Sato A."/>
            <person name="Lyhne E.K."/>
            <person name="Kogle M.E."/>
            <person name="Wiebenga A."/>
            <person name="Kun R.S."/>
            <person name="Lubbers R.J."/>
            <person name="Makela M.R."/>
            <person name="Barry K."/>
            <person name="Chovatia M."/>
            <person name="Clum A."/>
            <person name="Daum C."/>
            <person name="Haridas S."/>
            <person name="He G."/>
            <person name="LaButti K."/>
            <person name="Lipzen A."/>
            <person name="Riley R."/>
            <person name="Salamov A."/>
            <person name="Simmons B.A."/>
            <person name="Magnuson J.K."/>
            <person name="Henrissat B."/>
            <person name="Mortensen U.H."/>
            <person name="Larsen T.O."/>
            <person name="Devries R.P."/>
            <person name="Grigoriev I.V."/>
            <person name="Machida M."/>
            <person name="Baker S.E."/>
            <person name="Andersen M.R."/>
            <person name="Cantor M.N."/>
            <person name="Hua S.X."/>
        </authorList>
    </citation>
    <scope>NUCLEOTIDE SEQUENCE [LARGE SCALE GENOMIC DNA]</scope>
    <source>
        <strain evidence="2 3">CBS 119388</strain>
    </source>
</reference>